<feature type="non-terminal residue" evidence="2">
    <location>
        <position position="1"/>
    </location>
</feature>
<evidence type="ECO:0000256" key="1">
    <source>
        <dbReference type="SAM" id="MobiDB-lite"/>
    </source>
</evidence>
<feature type="region of interest" description="Disordered" evidence="1">
    <location>
        <begin position="1"/>
        <end position="29"/>
    </location>
</feature>
<name>A0A6J4H208_9ACTN</name>
<dbReference type="EMBL" id="CADCSY010000009">
    <property type="protein sequence ID" value="CAA9212858.1"/>
    <property type="molecule type" value="Genomic_DNA"/>
</dbReference>
<feature type="compositionally biased region" description="Polar residues" evidence="1">
    <location>
        <begin position="1"/>
        <end position="11"/>
    </location>
</feature>
<reference evidence="2" key="1">
    <citation type="submission" date="2020-02" db="EMBL/GenBank/DDBJ databases">
        <authorList>
            <person name="Meier V. D."/>
        </authorList>
    </citation>
    <scope>NUCLEOTIDE SEQUENCE</scope>
    <source>
        <strain evidence="2">AVDCRST_MAG20</strain>
    </source>
</reference>
<accession>A0A6J4H208</accession>
<proteinExistence type="predicted"/>
<organism evidence="2">
    <name type="scientific">uncultured Acidimicrobiales bacterium</name>
    <dbReference type="NCBI Taxonomy" id="310071"/>
    <lineage>
        <taxon>Bacteria</taxon>
        <taxon>Bacillati</taxon>
        <taxon>Actinomycetota</taxon>
        <taxon>Acidimicrobiia</taxon>
        <taxon>Acidimicrobiales</taxon>
        <taxon>environmental samples</taxon>
    </lineage>
</organism>
<feature type="non-terminal residue" evidence="2">
    <location>
        <position position="60"/>
    </location>
</feature>
<gene>
    <name evidence="2" type="ORF">AVDCRST_MAG20-209</name>
</gene>
<protein>
    <submittedName>
        <fullName evidence="2">Uncharacterized protein</fullName>
    </submittedName>
</protein>
<dbReference type="AlphaFoldDB" id="A0A6J4H208"/>
<evidence type="ECO:0000313" key="2">
    <source>
        <dbReference type="EMBL" id="CAA9212858.1"/>
    </source>
</evidence>
<sequence>WSSPTSMTPRTMATRLGVDPRSSSPSRTMTVRGLRSVIVAWNMRRSPEMREELRGRALRA</sequence>